<dbReference type="Pfam" id="PF03466">
    <property type="entry name" value="LysR_substrate"/>
    <property type="match status" value="1"/>
</dbReference>
<organism evidence="6 7">
    <name type="scientific">Tritonibacter multivorans</name>
    <dbReference type="NCBI Taxonomy" id="928856"/>
    <lineage>
        <taxon>Bacteria</taxon>
        <taxon>Pseudomonadati</taxon>
        <taxon>Pseudomonadota</taxon>
        <taxon>Alphaproteobacteria</taxon>
        <taxon>Rhodobacterales</taxon>
        <taxon>Paracoccaceae</taxon>
        <taxon>Tritonibacter</taxon>
    </lineage>
</organism>
<proteinExistence type="inferred from homology"/>
<dbReference type="InterPro" id="IPR005119">
    <property type="entry name" value="LysR_subst-bd"/>
</dbReference>
<keyword evidence="3" id="KW-0238">DNA-binding</keyword>
<gene>
    <name evidence="6" type="primary">catM_1</name>
    <name evidence="6" type="ORF">TRM7557_00824</name>
</gene>
<dbReference type="GO" id="GO:0000976">
    <property type="term" value="F:transcription cis-regulatory region binding"/>
    <property type="evidence" value="ECO:0007669"/>
    <property type="project" value="TreeGrafter"/>
</dbReference>
<dbReference type="Proteomes" id="UP000052022">
    <property type="component" value="Unassembled WGS sequence"/>
</dbReference>
<dbReference type="OrthoDB" id="9815174at2"/>
<dbReference type="InterPro" id="IPR036390">
    <property type="entry name" value="WH_DNA-bd_sf"/>
</dbReference>
<dbReference type="SUPFAM" id="SSF53850">
    <property type="entry name" value="Periplasmic binding protein-like II"/>
    <property type="match status" value="1"/>
</dbReference>
<dbReference type="RefSeq" id="WP_058288960.1">
    <property type="nucleotide sequence ID" value="NZ_CYSD01000014.1"/>
</dbReference>
<comment type="similarity">
    <text evidence="1">Belongs to the LysR transcriptional regulatory family.</text>
</comment>
<dbReference type="SUPFAM" id="SSF46785">
    <property type="entry name" value="Winged helix' DNA-binding domain"/>
    <property type="match status" value="1"/>
</dbReference>
<dbReference type="EMBL" id="CYSD01000014">
    <property type="protein sequence ID" value="CUH76310.1"/>
    <property type="molecule type" value="Genomic_DNA"/>
</dbReference>
<dbReference type="InterPro" id="IPR036388">
    <property type="entry name" value="WH-like_DNA-bd_sf"/>
</dbReference>
<evidence type="ECO:0000313" key="7">
    <source>
        <dbReference type="Proteomes" id="UP000052022"/>
    </source>
</evidence>
<evidence type="ECO:0000313" key="6">
    <source>
        <dbReference type="EMBL" id="CUH76310.1"/>
    </source>
</evidence>
<reference evidence="6 7" key="1">
    <citation type="submission" date="2015-09" db="EMBL/GenBank/DDBJ databases">
        <authorList>
            <consortium name="Swine Surveillance"/>
        </authorList>
    </citation>
    <scope>NUCLEOTIDE SEQUENCE [LARGE SCALE GENOMIC DNA]</scope>
    <source>
        <strain evidence="6 7">CECT 7557</strain>
    </source>
</reference>
<keyword evidence="7" id="KW-1185">Reference proteome</keyword>
<name>A0A0P1G3S6_9RHOB</name>
<dbReference type="Gene3D" id="3.40.190.290">
    <property type="match status" value="1"/>
</dbReference>
<keyword evidence="4" id="KW-0804">Transcription</keyword>
<feature type="domain" description="HTH lysR-type" evidence="5">
    <location>
        <begin position="1"/>
        <end position="58"/>
    </location>
</feature>
<dbReference type="CDD" id="cd05466">
    <property type="entry name" value="PBP2_LTTR_substrate"/>
    <property type="match status" value="1"/>
</dbReference>
<dbReference type="PRINTS" id="PR00039">
    <property type="entry name" value="HTHLYSR"/>
</dbReference>
<dbReference type="PROSITE" id="PS50931">
    <property type="entry name" value="HTH_LYSR"/>
    <property type="match status" value="1"/>
</dbReference>
<dbReference type="AlphaFoldDB" id="A0A0P1G3S6"/>
<dbReference type="PANTHER" id="PTHR30126:SF21">
    <property type="entry name" value="TRANSCRIPTIONAL REGULATOR-RELATED"/>
    <property type="match status" value="1"/>
</dbReference>
<evidence type="ECO:0000256" key="1">
    <source>
        <dbReference type="ARBA" id="ARBA00009437"/>
    </source>
</evidence>
<dbReference type="PANTHER" id="PTHR30126">
    <property type="entry name" value="HTH-TYPE TRANSCRIPTIONAL REGULATOR"/>
    <property type="match status" value="1"/>
</dbReference>
<protein>
    <submittedName>
        <fullName evidence="6">Cat operon transcriptional regulator</fullName>
    </submittedName>
</protein>
<dbReference type="Pfam" id="PF00126">
    <property type="entry name" value="HTH_1"/>
    <property type="match status" value="1"/>
</dbReference>
<dbReference type="GO" id="GO:0003700">
    <property type="term" value="F:DNA-binding transcription factor activity"/>
    <property type="evidence" value="ECO:0007669"/>
    <property type="project" value="InterPro"/>
</dbReference>
<evidence type="ECO:0000259" key="5">
    <source>
        <dbReference type="PROSITE" id="PS50931"/>
    </source>
</evidence>
<evidence type="ECO:0000256" key="4">
    <source>
        <dbReference type="ARBA" id="ARBA00023163"/>
    </source>
</evidence>
<evidence type="ECO:0000256" key="3">
    <source>
        <dbReference type="ARBA" id="ARBA00023125"/>
    </source>
</evidence>
<dbReference type="InterPro" id="IPR000847">
    <property type="entry name" value="LysR_HTH_N"/>
</dbReference>
<sequence>MNRLLLLTYLDVLETRNFNRTAERLNITQSTVSSRIRQLEEDLDTRLFERGRGGAEPTAAGRRFESHCRSLLTSWSLAKRELSGSGKNRPQLRVSAQINLVRSLLRDWAEAMRADVPRIELYLEANFSEQIQRDVLTGETDIGIVFAPRQIPDMHLTEFGLEHYVMVSTDCDQMADLDWSRYYRVAYTSHFDRQHSELFAGQSFAPTTLSSDDLALGFLRSYGGAAYVPSMAVEKMKEAIPNIKLVLDAPLIPQPLYSVVHLRKRHDPLVVQALAHFRNLVETHSIDKVD</sequence>
<keyword evidence="2" id="KW-0805">Transcription regulation</keyword>
<dbReference type="Gene3D" id="1.10.10.10">
    <property type="entry name" value="Winged helix-like DNA-binding domain superfamily/Winged helix DNA-binding domain"/>
    <property type="match status" value="1"/>
</dbReference>
<evidence type="ECO:0000256" key="2">
    <source>
        <dbReference type="ARBA" id="ARBA00023015"/>
    </source>
</evidence>
<dbReference type="STRING" id="928856.SAMN04488049_112104"/>
<accession>A0A0P1G3S6</accession>